<accession>A0A0F9UFB0</accession>
<name>A0A0F9UFB0_9ZZZZ</name>
<dbReference type="AlphaFoldDB" id="A0A0F9UFB0"/>
<protein>
    <recommendedName>
        <fullName evidence="2">Formate dehydrogenase subunit delta</fullName>
    </recommendedName>
</protein>
<evidence type="ECO:0008006" key="2">
    <source>
        <dbReference type="Google" id="ProtNLM"/>
    </source>
</evidence>
<dbReference type="InterPro" id="IPR021074">
    <property type="entry name" value="Formate_DH_dsu"/>
</dbReference>
<gene>
    <name evidence="1" type="ORF">LCGC14_0213650</name>
</gene>
<sequence>MSDQQLQNLIKMVNQISANNLHHGDEHQAATVVAGHLKKFWARSMKEQLVAYAAEDGEQLSPVSRLAVGQMRA</sequence>
<organism evidence="1">
    <name type="scientific">marine sediment metagenome</name>
    <dbReference type="NCBI Taxonomy" id="412755"/>
    <lineage>
        <taxon>unclassified sequences</taxon>
        <taxon>metagenomes</taxon>
        <taxon>ecological metagenomes</taxon>
    </lineage>
</organism>
<proteinExistence type="predicted"/>
<dbReference type="Pfam" id="PF11390">
    <property type="entry name" value="FdsD"/>
    <property type="match status" value="1"/>
</dbReference>
<comment type="caution">
    <text evidence="1">The sequence shown here is derived from an EMBL/GenBank/DDBJ whole genome shotgun (WGS) entry which is preliminary data.</text>
</comment>
<dbReference type="EMBL" id="LAZR01000099">
    <property type="protein sequence ID" value="KKN91890.1"/>
    <property type="molecule type" value="Genomic_DNA"/>
</dbReference>
<evidence type="ECO:0000313" key="1">
    <source>
        <dbReference type="EMBL" id="KKN91890.1"/>
    </source>
</evidence>
<reference evidence="1" key="1">
    <citation type="journal article" date="2015" name="Nature">
        <title>Complex archaea that bridge the gap between prokaryotes and eukaryotes.</title>
        <authorList>
            <person name="Spang A."/>
            <person name="Saw J.H."/>
            <person name="Jorgensen S.L."/>
            <person name="Zaremba-Niedzwiedzka K."/>
            <person name="Martijn J."/>
            <person name="Lind A.E."/>
            <person name="van Eijk R."/>
            <person name="Schleper C."/>
            <person name="Guy L."/>
            <person name="Ettema T.J."/>
        </authorList>
    </citation>
    <scope>NUCLEOTIDE SEQUENCE</scope>
</reference>